<proteinExistence type="predicted"/>
<name>A0ABS0C1E6_9NOCA</name>
<dbReference type="NCBIfam" id="NF006056">
    <property type="entry name" value="PRK08204.1"/>
    <property type="match status" value="1"/>
</dbReference>
<dbReference type="Proteomes" id="UP000807309">
    <property type="component" value="Unassembled WGS sequence"/>
</dbReference>
<dbReference type="PANTHER" id="PTHR43794">
    <property type="entry name" value="AMINOHYDROLASE SSNA-RELATED"/>
    <property type="match status" value="1"/>
</dbReference>
<reference evidence="2 3" key="1">
    <citation type="submission" date="2020-10" db="EMBL/GenBank/DDBJ databases">
        <title>Identification of Nocardia species via Next-generation sequencing and recognition of intraspecies genetic diversity.</title>
        <authorList>
            <person name="Li P."/>
            <person name="Li P."/>
            <person name="Lu B."/>
        </authorList>
    </citation>
    <scope>NUCLEOTIDE SEQUENCE [LARGE SCALE GENOMIC DNA]</scope>
    <source>
        <strain evidence="2 3">N-11</strain>
    </source>
</reference>
<accession>A0ABS0C1E6</accession>
<protein>
    <submittedName>
        <fullName evidence="2">Amidohydrolase family protein</fullName>
    </submittedName>
</protein>
<dbReference type="SUPFAM" id="SSF51338">
    <property type="entry name" value="Composite domain of metallo-dependent hydrolases"/>
    <property type="match status" value="1"/>
</dbReference>
<dbReference type="InterPro" id="IPR006680">
    <property type="entry name" value="Amidohydro-rel"/>
</dbReference>
<dbReference type="InterPro" id="IPR050287">
    <property type="entry name" value="MTA/SAH_deaminase"/>
</dbReference>
<dbReference type="Gene3D" id="3.20.20.140">
    <property type="entry name" value="Metal-dependent hydrolases"/>
    <property type="match status" value="1"/>
</dbReference>
<dbReference type="RefSeq" id="WP_195031570.1">
    <property type="nucleotide sequence ID" value="NZ_JADLRE010000002.1"/>
</dbReference>
<sequence>MNSAGRLLLRGGIVLTMDEELGDHERGDVLIEDGRIVEVRQDLTADAQVLDCTGKIVLPGFVNSHHHMFQTALRSYWADALDLDYFMQSRAGADALFHQYTPEDVYWGQFGGALENLAAGTTTVVDTSQCSYTPEHTDAALEGIRRSGIRCVFSFSPSLGDHEPDPSYAHPEDIRRLIENAGPVEEGTLVRLALGYHVDEDLFELARDLGLPMFAHVNDTSWGHVLEQFEKEGLLGPWITYIHCLGLEDAAWRAIERTGGKVSVSTSAEQSLAMGQPALQTALEHGIPTSFGTDTVGIAPVDFFSQMRAAYHWQRSRIHAATQSNSPEVQPVTVRDILRMATLGGAQGAHLDHLVGSLTPGKRADVIALNARTLNAGPVNHAAGAVVQHMDTSNVDTVIVDGRIVKREGRLLGVDVESVLQHLERSAAGLVSRSRATDILFTGCRDLS</sequence>
<organism evidence="2 3">
    <name type="scientific">Nocardia abscessus</name>
    <dbReference type="NCBI Taxonomy" id="120957"/>
    <lineage>
        <taxon>Bacteria</taxon>
        <taxon>Bacillati</taxon>
        <taxon>Actinomycetota</taxon>
        <taxon>Actinomycetes</taxon>
        <taxon>Mycobacteriales</taxon>
        <taxon>Nocardiaceae</taxon>
        <taxon>Nocardia</taxon>
    </lineage>
</organism>
<evidence type="ECO:0000313" key="3">
    <source>
        <dbReference type="Proteomes" id="UP000807309"/>
    </source>
</evidence>
<comment type="caution">
    <text evidence="2">The sequence shown here is derived from an EMBL/GenBank/DDBJ whole genome shotgun (WGS) entry which is preliminary data.</text>
</comment>
<dbReference type="PANTHER" id="PTHR43794:SF5">
    <property type="entry name" value="CHLOROHYDROLASE FAMILY PROTEIN"/>
    <property type="match status" value="1"/>
</dbReference>
<keyword evidence="3" id="KW-1185">Reference proteome</keyword>
<evidence type="ECO:0000313" key="2">
    <source>
        <dbReference type="EMBL" id="MBF6224205.1"/>
    </source>
</evidence>
<dbReference type="SUPFAM" id="SSF51556">
    <property type="entry name" value="Metallo-dependent hydrolases"/>
    <property type="match status" value="1"/>
</dbReference>
<evidence type="ECO:0000259" key="1">
    <source>
        <dbReference type="Pfam" id="PF01979"/>
    </source>
</evidence>
<gene>
    <name evidence="2" type="ORF">IU470_03605</name>
</gene>
<dbReference type="InterPro" id="IPR032466">
    <property type="entry name" value="Metal_Hydrolase"/>
</dbReference>
<dbReference type="InterPro" id="IPR011059">
    <property type="entry name" value="Metal-dep_hydrolase_composite"/>
</dbReference>
<feature type="domain" description="Amidohydrolase-related" evidence="1">
    <location>
        <begin position="56"/>
        <end position="405"/>
    </location>
</feature>
<dbReference type="EMBL" id="JADLRE010000002">
    <property type="protein sequence ID" value="MBF6224205.1"/>
    <property type="molecule type" value="Genomic_DNA"/>
</dbReference>
<dbReference type="Gene3D" id="2.30.40.10">
    <property type="entry name" value="Urease, subunit C, domain 1"/>
    <property type="match status" value="1"/>
</dbReference>
<dbReference type="Pfam" id="PF01979">
    <property type="entry name" value="Amidohydro_1"/>
    <property type="match status" value="1"/>
</dbReference>